<dbReference type="InterPro" id="IPR051416">
    <property type="entry name" value="phD-YefM_TA_antitoxins"/>
</dbReference>
<reference evidence="3 4" key="1">
    <citation type="submission" date="2023-03" db="EMBL/GenBank/DDBJ databases">
        <title>NovoSphingobium album sp. nov. isolated from polycyclic aromatic hydrocarbons- and heavy-metal polluted soil.</title>
        <authorList>
            <person name="Liu Z."/>
            <person name="Wang K."/>
        </authorList>
    </citation>
    <scope>NUCLEOTIDE SEQUENCE [LARGE SCALE GENOMIC DNA]</scope>
    <source>
        <strain evidence="3 4">H3SJ31-1</strain>
    </source>
</reference>
<dbReference type="SUPFAM" id="SSF143120">
    <property type="entry name" value="YefM-like"/>
    <property type="match status" value="1"/>
</dbReference>
<dbReference type="RefSeq" id="WP_275226995.1">
    <property type="nucleotide sequence ID" value="NZ_JARESE010000010.1"/>
</dbReference>
<dbReference type="Proteomes" id="UP001216253">
    <property type="component" value="Unassembled WGS sequence"/>
</dbReference>
<gene>
    <name evidence="3" type="ORF">PYV00_04185</name>
</gene>
<organism evidence="3 4">
    <name type="scientific">Novosphingobium album</name>
    <name type="common">ex Liu et al. 2023</name>
    <dbReference type="NCBI Taxonomy" id="3031130"/>
    <lineage>
        <taxon>Bacteria</taxon>
        <taxon>Pseudomonadati</taxon>
        <taxon>Pseudomonadota</taxon>
        <taxon>Alphaproteobacteria</taxon>
        <taxon>Sphingomonadales</taxon>
        <taxon>Sphingomonadaceae</taxon>
        <taxon>Novosphingobium</taxon>
    </lineage>
</organism>
<name>A0ABT5WLJ4_9SPHN</name>
<evidence type="ECO:0000313" key="3">
    <source>
        <dbReference type="EMBL" id="MDE8650917.1"/>
    </source>
</evidence>
<dbReference type="InterPro" id="IPR036165">
    <property type="entry name" value="YefM-like_sf"/>
</dbReference>
<dbReference type="InterPro" id="IPR006442">
    <property type="entry name" value="Antitoxin_Phd/YefM"/>
</dbReference>
<comment type="similarity">
    <text evidence="1 2">Belongs to the phD/YefM antitoxin family.</text>
</comment>
<dbReference type="Gene3D" id="3.40.1620.10">
    <property type="entry name" value="YefM-like domain"/>
    <property type="match status" value="1"/>
</dbReference>
<protein>
    <recommendedName>
        <fullName evidence="2">Antitoxin</fullName>
    </recommendedName>
</protein>
<proteinExistence type="inferred from homology"/>
<dbReference type="PANTHER" id="PTHR35377">
    <property type="entry name" value="ANTITOXIN VAPB49-RELATED-RELATED"/>
    <property type="match status" value="1"/>
</dbReference>
<evidence type="ECO:0000256" key="2">
    <source>
        <dbReference type="RuleBase" id="RU362080"/>
    </source>
</evidence>
<dbReference type="NCBIfam" id="TIGR01552">
    <property type="entry name" value="phd_fam"/>
    <property type="match status" value="1"/>
</dbReference>
<comment type="function">
    <text evidence="2">Antitoxin component of a type II toxin-antitoxin (TA) system.</text>
</comment>
<accession>A0ABT5WLJ4</accession>
<sequence length="83" mass="8816">MASYSIATTKDRLSALIDRARAGEDIVITNRGKPTARLVPVDVDGSPDVVAATGRLRARIAGHGAASIPVHRFGDWLYEDEAG</sequence>
<dbReference type="EMBL" id="JARESE010000010">
    <property type="protein sequence ID" value="MDE8650917.1"/>
    <property type="molecule type" value="Genomic_DNA"/>
</dbReference>
<comment type="caution">
    <text evidence="3">The sequence shown here is derived from an EMBL/GenBank/DDBJ whole genome shotgun (WGS) entry which is preliminary data.</text>
</comment>
<evidence type="ECO:0000313" key="4">
    <source>
        <dbReference type="Proteomes" id="UP001216253"/>
    </source>
</evidence>
<dbReference type="Pfam" id="PF02604">
    <property type="entry name" value="PhdYeFM_antitox"/>
    <property type="match status" value="1"/>
</dbReference>
<evidence type="ECO:0000256" key="1">
    <source>
        <dbReference type="ARBA" id="ARBA00009981"/>
    </source>
</evidence>
<keyword evidence="4" id="KW-1185">Reference proteome</keyword>